<dbReference type="GO" id="GO:0005886">
    <property type="term" value="C:plasma membrane"/>
    <property type="evidence" value="ECO:0007669"/>
    <property type="project" value="UniProtKB-SubCell"/>
</dbReference>
<proteinExistence type="inferred from homology"/>
<dbReference type="Pfam" id="PF00892">
    <property type="entry name" value="EamA"/>
    <property type="match status" value="1"/>
</dbReference>
<feature type="transmembrane region" description="Helical" evidence="8">
    <location>
        <begin position="39"/>
        <end position="61"/>
    </location>
</feature>
<dbReference type="InterPro" id="IPR000620">
    <property type="entry name" value="EamA_dom"/>
</dbReference>
<feature type="domain" description="EamA" evidence="9">
    <location>
        <begin position="8"/>
        <end position="142"/>
    </location>
</feature>
<feature type="transmembrane region" description="Helical" evidence="8">
    <location>
        <begin position="73"/>
        <end position="92"/>
    </location>
</feature>
<evidence type="ECO:0000256" key="2">
    <source>
        <dbReference type="ARBA" id="ARBA00007362"/>
    </source>
</evidence>
<dbReference type="EMBL" id="RAQO01000001">
    <property type="protein sequence ID" value="RKF22090.1"/>
    <property type="molecule type" value="Genomic_DNA"/>
</dbReference>
<evidence type="ECO:0000256" key="5">
    <source>
        <dbReference type="ARBA" id="ARBA00022692"/>
    </source>
</evidence>
<evidence type="ECO:0000256" key="6">
    <source>
        <dbReference type="ARBA" id="ARBA00022989"/>
    </source>
</evidence>
<feature type="transmembrane region" description="Helical" evidence="8">
    <location>
        <begin position="9"/>
        <end position="27"/>
    </location>
</feature>
<feature type="transmembrane region" description="Helical" evidence="8">
    <location>
        <begin position="128"/>
        <end position="145"/>
    </location>
</feature>
<keyword evidence="4" id="KW-1003">Cell membrane</keyword>
<evidence type="ECO:0000256" key="3">
    <source>
        <dbReference type="ARBA" id="ARBA00022448"/>
    </source>
</evidence>
<evidence type="ECO:0000313" key="10">
    <source>
        <dbReference type="EMBL" id="RKF22090.1"/>
    </source>
</evidence>
<sequence length="302" mass="33490">MYSDTTKKGVLFALGAYTFWGIAPIYFKAISAVPPGEILAHRVIWSCLFIAVLLFSTKAWSQVRHIIKQPSKLKVLVVTSVLIAINWLVFIWAVNNSRMLDASLGYFINPLINIVLAMLFLGERFRPLQWLAVALAVVGVLFQLIQFGAVPWIALVLAVSFSIYGLLRKQLHLSALPGLFIETILLLPIALIYLFAFSNSESLQVSGNDWSLSVLLVSAGFVTTVPLLFFAGAATRLRLSTLGFFQYIGPSLMFILAVTVYGEAFSQEKMGTFACIWLALAIFSFDAYRFQKKSRQSIAAEA</sequence>
<gene>
    <name evidence="10" type="primary">rarD</name>
    <name evidence="10" type="ORF">DBZ36_00130</name>
</gene>
<comment type="caution">
    <text evidence="10">The sequence shown here is derived from an EMBL/GenBank/DDBJ whole genome shotgun (WGS) entry which is preliminary data.</text>
</comment>
<accession>A0A420EN29</accession>
<dbReference type="Proteomes" id="UP000286482">
    <property type="component" value="Unassembled WGS sequence"/>
</dbReference>
<comment type="subcellular location">
    <subcellularLocation>
        <location evidence="1">Cell membrane</location>
        <topology evidence="1">Multi-pass membrane protein</topology>
    </subcellularLocation>
</comment>
<dbReference type="InterPro" id="IPR037185">
    <property type="entry name" value="EmrE-like"/>
</dbReference>
<evidence type="ECO:0000256" key="1">
    <source>
        <dbReference type="ARBA" id="ARBA00004651"/>
    </source>
</evidence>
<keyword evidence="3" id="KW-0813">Transport</keyword>
<feature type="transmembrane region" description="Helical" evidence="8">
    <location>
        <begin position="244"/>
        <end position="264"/>
    </location>
</feature>
<feature type="transmembrane region" description="Helical" evidence="8">
    <location>
        <begin position="210"/>
        <end position="232"/>
    </location>
</feature>
<dbReference type="PANTHER" id="PTHR22911:SF137">
    <property type="entry name" value="SOLUTE CARRIER FAMILY 35 MEMBER G2-RELATED"/>
    <property type="match status" value="1"/>
</dbReference>
<dbReference type="SUPFAM" id="SSF103481">
    <property type="entry name" value="Multidrug resistance efflux transporter EmrE"/>
    <property type="match status" value="1"/>
</dbReference>
<dbReference type="OrthoDB" id="369870at2"/>
<feature type="transmembrane region" description="Helical" evidence="8">
    <location>
        <begin position="104"/>
        <end position="121"/>
    </location>
</feature>
<feature type="transmembrane region" description="Helical" evidence="8">
    <location>
        <begin position="179"/>
        <end position="198"/>
    </location>
</feature>
<dbReference type="InterPro" id="IPR004626">
    <property type="entry name" value="RarD"/>
</dbReference>
<evidence type="ECO:0000256" key="8">
    <source>
        <dbReference type="SAM" id="Phobius"/>
    </source>
</evidence>
<evidence type="ECO:0000256" key="4">
    <source>
        <dbReference type="ARBA" id="ARBA00022475"/>
    </source>
</evidence>
<dbReference type="NCBIfam" id="TIGR00688">
    <property type="entry name" value="rarD"/>
    <property type="match status" value="1"/>
</dbReference>
<dbReference type="RefSeq" id="WP_120352893.1">
    <property type="nucleotide sequence ID" value="NZ_RAQO01000001.1"/>
</dbReference>
<comment type="similarity">
    <text evidence="2">Belongs to the EamA transporter family.</text>
</comment>
<evidence type="ECO:0000256" key="7">
    <source>
        <dbReference type="ARBA" id="ARBA00023136"/>
    </source>
</evidence>
<evidence type="ECO:0000313" key="11">
    <source>
        <dbReference type="Proteomes" id="UP000286482"/>
    </source>
</evidence>
<keyword evidence="7 8" id="KW-0472">Membrane</keyword>
<name>A0A420EN29_9ALTE</name>
<dbReference type="AlphaFoldDB" id="A0A420EN29"/>
<organism evidence="10 11">
    <name type="scientific">Alginatibacterium sediminis</name>
    <dbReference type="NCBI Taxonomy" id="2164068"/>
    <lineage>
        <taxon>Bacteria</taxon>
        <taxon>Pseudomonadati</taxon>
        <taxon>Pseudomonadota</taxon>
        <taxon>Gammaproteobacteria</taxon>
        <taxon>Alteromonadales</taxon>
        <taxon>Alteromonadaceae</taxon>
        <taxon>Alginatibacterium</taxon>
    </lineage>
</organism>
<protein>
    <submittedName>
        <fullName evidence="10">EamA family transporter RarD</fullName>
    </submittedName>
</protein>
<evidence type="ECO:0000259" key="9">
    <source>
        <dbReference type="Pfam" id="PF00892"/>
    </source>
</evidence>
<keyword evidence="6 8" id="KW-1133">Transmembrane helix</keyword>
<dbReference type="PANTHER" id="PTHR22911">
    <property type="entry name" value="ACYL-MALONYL CONDENSING ENZYME-RELATED"/>
    <property type="match status" value="1"/>
</dbReference>
<keyword evidence="5 8" id="KW-0812">Transmembrane</keyword>
<feature type="transmembrane region" description="Helical" evidence="8">
    <location>
        <begin position="151"/>
        <end position="167"/>
    </location>
</feature>
<reference evidence="10 11" key="1">
    <citation type="submission" date="2018-09" db="EMBL/GenBank/DDBJ databases">
        <authorList>
            <person name="Wang Z."/>
        </authorList>
    </citation>
    <scope>NUCLEOTIDE SEQUENCE [LARGE SCALE GENOMIC DNA]</scope>
    <source>
        <strain evidence="10 11">ALS 81</strain>
    </source>
</reference>
<keyword evidence="11" id="KW-1185">Reference proteome</keyword>
<feature type="transmembrane region" description="Helical" evidence="8">
    <location>
        <begin position="270"/>
        <end position="288"/>
    </location>
</feature>